<comment type="caution">
    <text evidence="2">The sequence shown here is derived from an EMBL/GenBank/DDBJ whole genome shotgun (WGS) entry which is preliminary data.</text>
</comment>
<gene>
    <name evidence="2" type="ORF">CRG98_020958</name>
</gene>
<protein>
    <submittedName>
        <fullName evidence="2">Uncharacterized protein</fullName>
    </submittedName>
</protein>
<evidence type="ECO:0000313" key="2">
    <source>
        <dbReference type="EMBL" id="PKI58632.1"/>
    </source>
</evidence>
<accession>A0A2I0JQR8</accession>
<feature type="non-terminal residue" evidence="2">
    <location>
        <position position="1"/>
    </location>
</feature>
<dbReference type="Proteomes" id="UP000233551">
    <property type="component" value="Unassembled WGS sequence"/>
</dbReference>
<proteinExistence type="predicted"/>
<feature type="region of interest" description="Disordered" evidence="1">
    <location>
        <begin position="1"/>
        <end position="28"/>
    </location>
</feature>
<keyword evidence="3" id="KW-1185">Reference proteome</keyword>
<reference evidence="2 3" key="1">
    <citation type="submission" date="2017-11" db="EMBL/GenBank/DDBJ databases">
        <title>De-novo sequencing of pomegranate (Punica granatum L.) genome.</title>
        <authorList>
            <person name="Akparov Z."/>
            <person name="Amiraslanov A."/>
            <person name="Hajiyeva S."/>
            <person name="Abbasov M."/>
            <person name="Kaur K."/>
            <person name="Hamwieh A."/>
            <person name="Solovyev V."/>
            <person name="Salamov A."/>
            <person name="Braich B."/>
            <person name="Kosarev P."/>
            <person name="Mahmoud A."/>
            <person name="Hajiyev E."/>
            <person name="Babayeva S."/>
            <person name="Izzatullayeva V."/>
            <person name="Mammadov A."/>
            <person name="Mammadov A."/>
            <person name="Sharifova S."/>
            <person name="Ojaghi J."/>
            <person name="Eynullazada K."/>
            <person name="Bayramov B."/>
            <person name="Abdulazimova A."/>
            <person name="Shahmuradov I."/>
        </authorList>
    </citation>
    <scope>NUCLEOTIDE SEQUENCE [LARGE SCALE GENOMIC DNA]</scope>
    <source>
        <strain evidence="3">cv. AG2017</strain>
        <tissue evidence="2">Leaf</tissue>
    </source>
</reference>
<sequence length="105" mass="11950">SNPRPPCILSAQPSASNPRAPSSPPRLGTARLYKGPYSRRRLQCPWLTWAMVGCCSCHARRRPTSPAVTRAWRRPNLPFISDIELVRPLSVQNLEITYEFVFFIL</sequence>
<organism evidence="2 3">
    <name type="scientific">Punica granatum</name>
    <name type="common">Pomegranate</name>
    <dbReference type="NCBI Taxonomy" id="22663"/>
    <lineage>
        <taxon>Eukaryota</taxon>
        <taxon>Viridiplantae</taxon>
        <taxon>Streptophyta</taxon>
        <taxon>Embryophyta</taxon>
        <taxon>Tracheophyta</taxon>
        <taxon>Spermatophyta</taxon>
        <taxon>Magnoliopsida</taxon>
        <taxon>eudicotyledons</taxon>
        <taxon>Gunneridae</taxon>
        <taxon>Pentapetalae</taxon>
        <taxon>rosids</taxon>
        <taxon>malvids</taxon>
        <taxon>Myrtales</taxon>
        <taxon>Lythraceae</taxon>
        <taxon>Punica</taxon>
    </lineage>
</organism>
<evidence type="ECO:0000313" key="3">
    <source>
        <dbReference type="Proteomes" id="UP000233551"/>
    </source>
</evidence>
<dbReference type="EMBL" id="PGOL01001354">
    <property type="protein sequence ID" value="PKI58632.1"/>
    <property type="molecule type" value="Genomic_DNA"/>
</dbReference>
<dbReference type="AlphaFoldDB" id="A0A2I0JQR8"/>
<name>A0A2I0JQR8_PUNGR</name>
<evidence type="ECO:0000256" key="1">
    <source>
        <dbReference type="SAM" id="MobiDB-lite"/>
    </source>
</evidence>
<feature type="compositionally biased region" description="Low complexity" evidence="1">
    <location>
        <begin position="10"/>
        <end position="20"/>
    </location>
</feature>